<dbReference type="EMBL" id="FOBF01000002">
    <property type="protein sequence ID" value="SEK76243.1"/>
    <property type="molecule type" value="Genomic_DNA"/>
</dbReference>
<gene>
    <name evidence="2" type="ORF">SAMN05660976_01186</name>
</gene>
<dbReference type="AlphaFoldDB" id="A0A1H7JNI6"/>
<organism evidence="2 3">
    <name type="scientific">Nonomuraea pusilla</name>
    <dbReference type="NCBI Taxonomy" id="46177"/>
    <lineage>
        <taxon>Bacteria</taxon>
        <taxon>Bacillati</taxon>
        <taxon>Actinomycetota</taxon>
        <taxon>Actinomycetes</taxon>
        <taxon>Streptosporangiales</taxon>
        <taxon>Streptosporangiaceae</taxon>
        <taxon>Nonomuraea</taxon>
    </lineage>
</organism>
<accession>A0A1H7JNI6</accession>
<feature type="region of interest" description="Disordered" evidence="1">
    <location>
        <begin position="1"/>
        <end position="21"/>
    </location>
</feature>
<dbReference type="OrthoDB" id="3690795at2"/>
<dbReference type="STRING" id="46177.SAMN05660976_01186"/>
<protein>
    <submittedName>
        <fullName evidence="2">Uncharacterized protein</fullName>
    </submittedName>
</protein>
<evidence type="ECO:0000313" key="2">
    <source>
        <dbReference type="EMBL" id="SEK76243.1"/>
    </source>
</evidence>
<reference evidence="2 3" key="1">
    <citation type="submission" date="2016-10" db="EMBL/GenBank/DDBJ databases">
        <authorList>
            <person name="de Groot N.N."/>
        </authorList>
    </citation>
    <scope>NUCLEOTIDE SEQUENCE [LARGE SCALE GENOMIC DNA]</scope>
    <source>
        <strain evidence="2 3">DSM 43357</strain>
    </source>
</reference>
<name>A0A1H7JNI6_9ACTN</name>
<dbReference type="RefSeq" id="WP_143078566.1">
    <property type="nucleotide sequence ID" value="NZ_FOBF01000002.1"/>
</dbReference>
<dbReference type="Proteomes" id="UP000198953">
    <property type="component" value="Unassembled WGS sequence"/>
</dbReference>
<evidence type="ECO:0000313" key="3">
    <source>
        <dbReference type="Proteomes" id="UP000198953"/>
    </source>
</evidence>
<keyword evidence="3" id="KW-1185">Reference proteome</keyword>
<feature type="region of interest" description="Disordered" evidence="1">
    <location>
        <begin position="212"/>
        <end position="233"/>
    </location>
</feature>
<evidence type="ECO:0000256" key="1">
    <source>
        <dbReference type="SAM" id="MobiDB-lite"/>
    </source>
</evidence>
<proteinExistence type="predicted"/>
<sequence length="233" mass="23950">MTRPKAAPVVRPVARSRKATAAPRPTRGWVTLAIAFALGALVSGGLVFAVTRPGPTEQAADSLRAQSALRDREQIQALTTLARATRDRLAPVLDGLERALAADPRTGGAPPAADVANWRKATAAAVADFADPPSGETATNVARAGLASAVRQISTAVDTYAASQALTGSARETVMLLAVRQRADAVFTWSAGATALDAVNVDAGHGHQHVFLPASPGSEALTADPEPEGSQRP</sequence>